<protein>
    <recommendedName>
        <fullName evidence="3">WG repeat-containing protein</fullName>
    </recommendedName>
</protein>
<dbReference type="EMBL" id="CACVAQ010000242">
    <property type="protein sequence ID" value="CAA6816870.1"/>
    <property type="molecule type" value="Genomic_DNA"/>
</dbReference>
<proteinExistence type="predicted"/>
<organism evidence="2">
    <name type="scientific">uncultured Aureispira sp</name>
    <dbReference type="NCBI Taxonomy" id="1331704"/>
    <lineage>
        <taxon>Bacteria</taxon>
        <taxon>Pseudomonadati</taxon>
        <taxon>Bacteroidota</taxon>
        <taxon>Saprospiria</taxon>
        <taxon>Saprospirales</taxon>
        <taxon>Saprospiraceae</taxon>
        <taxon>Aureispira</taxon>
        <taxon>environmental samples</taxon>
    </lineage>
</organism>
<name>A0A6S6TK38_9BACT</name>
<accession>A0A6S6TK38</accession>
<gene>
    <name evidence="2" type="ORF">HELGO_WM42491</name>
</gene>
<reference evidence="2" key="1">
    <citation type="submission" date="2020-01" db="EMBL/GenBank/DDBJ databases">
        <authorList>
            <person name="Meier V. D."/>
            <person name="Meier V D."/>
        </authorList>
    </citation>
    <scope>NUCLEOTIDE SEQUENCE</scope>
    <source>
        <strain evidence="2">HLG_WM_MAG_10</strain>
    </source>
</reference>
<sequence length="481" mass="55360">MKKIILAIFLLFSNYCFFSCDNTEKIPENQAYELDISEPEDANVVYMGTQSRPENKKEQFHNERRLVRRGTYWGYIRIDSTLIIDCVYEEATIFKNGFASVQKNQKKGIIDVKGAEILPLQFDKLLILSKYKVAIVKQNDKWDLVDFNNKSCLKEAVDSLAYRTDSSLVSIKNKQHQLIDYTGKTLTKRSYDWIGRFVVGRAPIYADSLVGFIDEKGIDVIPLQYNKFQKFNEDGMAAVAKDNRWGIIDRLGRIKLELKYDEVYDLWIDGHFTVEQNGTKKCVRSIDIRNGIAPQILDLDYDNIECFEKGVVMVTKDKKNGALNEKGKLVIPLEYATLFSTEMRGLEVNANWGNYLIGHKNKKEGVIDKANNVIFPFKYNFIKALSNNIGYLKVRQGLNHYGVTDLQGNLVIPIQNRSIYGRPGGYLFIVENDFWGILSLATKEVVVPAQYFKVKQDENDLNLFFAYKDSTEITIDTFRIQ</sequence>
<dbReference type="AlphaFoldDB" id="A0A6S6TK38"/>
<evidence type="ECO:0008006" key="3">
    <source>
        <dbReference type="Google" id="ProtNLM"/>
    </source>
</evidence>
<keyword evidence="1" id="KW-0732">Signal</keyword>
<dbReference type="PANTHER" id="PTHR37841">
    <property type="entry name" value="GLR2918 PROTEIN"/>
    <property type="match status" value="1"/>
</dbReference>
<evidence type="ECO:0000313" key="2">
    <source>
        <dbReference type="EMBL" id="CAA6816870.1"/>
    </source>
</evidence>
<feature type="chain" id="PRO_5027680015" description="WG repeat-containing protein" evidence="1">
    <location>
        <begin position="19"/>
        <end position="481"/>
    </location>
</feature>
<feature type="signal peptide" evidence="1">
    <location>
        <begin position="1"/>
        <end position="18"/>
    </location>
</feature>
<evidence type="ECO:0000256" key="1">
    <source>
        <dbReference type="SAM" id="SignalP"/>
    </source>
</evidence>
<dbReference type="PANTHER" id="PTHR37841:SF1">
    <property type="entry name" value="DUF3298 DOMAIN-CONTAINING PROTEIN"/>
    <property type="match status" value="1"/>
</dbReference>
<dbReference type="InterPro" id="IPR032774">
    <property type="entry name" value="WG_beta_rep"/>
</dbReference>
<dbReference type="Pfam" id="PF14903">
    <property type="entry name" value="WG_beta_rep"/>
    <property type="match status" value="4"/>
</dbReference>